<evidence type="ECO:0000256" key="1">
    <source>
        <dbReference type="SAM" id="Phobius"/>
    </source>
</evidence>
<dbReference type="EMBL" id="CAFBOD010000001">
    <property type="protein sequence ID" value="CAB4968193.1"/>
    <property type="molecule type" value="Genomic_DNA"/>
</dbReference>
<gene>
    <name evidence="3" type="ORF">UFOPK2655_00014</name>
    <name evidence="4" type="ORF">UFOPK3077_00337</name>
    <name evidence="5" type="ORF">UFOPK3667_00336</name>
    <name evidence="6" type="ORF">UFOPK3903_00066</name>
    <name evidence="7" type="ORF">UFOPK4444_00792</name>
</gene>
<sequence length="400" mass="42286">MLKKMVDLKREDGAVVALFAILMSSVLVIALFVIVFDISALYSERRVIQNTADSSVLATTQECAIGGTGAIINLNNAYSTGVCDNQSFALDFAGKYANLNSPDSLTDVSEICGTASLNQCGSLNTGQFECKSVNSAYKNYVRVKTSTRQSTGTSITSLFTSLVNPSQANVKVIGCAQSAWGKSAYAPVILPIALPICDYALNGTKLIQDFVSNNPVVTGGCTINDLNGDVFTYSSPTNGFSLLSGFACPGIGTPTKVNVGDTLQVESSMSQVISACAGGAVQFQRQIRKLLNTNVYLPIVTSAACQSQSVNCQGNYTFKVASFFSLKYLGSKWKNQLVDGANPVCVVGDPCQTNQSWPVACDATRICIYGTFERTIVPGADVSLDPTFPAVGAMAVQLLP</sequence>
<dbReference type="InterPro" id="IPR028087">
    <property type="entry name" value="Tad_N"/>
</dbReference>
<dbReference type="EMBL" id="CAFBRZ010000039">
    <property type="protein sequence ID" value="CAB5153171.1"/>
    <property type="molecule type" value="Genomic_DNA"/>
</dbReference>
<feature type="domain" description="Putative Flp pilus-assembly TadG-like N-terminal" evidence="2">
    <location>
        <begin position="13"/>
        <end position="58"/>
    </location>
</feature>
<feature type="transmembrane region" description="Helical" evidence="1">
    <location>
        <begin position="12"/>
        <end position="36"/>
    </location>
</feature>
<dbReference type="AlphaFoldDB" id="A0A6J7W9S1"/>
<evidence type="ECO:0000313" key="4">
    <source>
        <dbReference type="EMBL" id="CAB4798092.1"/>
    </source>
</evidence>
<reference evidence="7" key="1">
    <citation type="submission" date="2020-05" db="EMBL/GenBank/DDBJ databases">
        <authorList>
            <person name="Chiriac C."/>
            <person name="Salcher M."/>
            <person name="Ghai R."/>
            <person name="Kavagutti S V."/>
        </authorList>
    </citation>
    <scope>NUCLEOTIDE SEQUENCE</scope>
</reference>
<evidence type="ECO:0000313" key="7">
    <source>
        <dbReference type="EMBL" id="CAB5153171.1"/>
    </source>
</evidence>
<evidence type="ECO:0000313" key="3">
    <source>
        <dbReference type="EMBL" id="CAB4699025.1"/>
    </source>
</evidence>
<dbReference type="EMBL" id="CAFAAS010000002">
    <property type="protein sequence ID" value="CAB4798092.1"/>
    <property type="molecule type" value="Genomic_DNA"/>
</dbReference>
<dbReference type="Pfam" id="PF13400">
    <property type="entry name" value="Tad"/>
    <property type="match status" value="1"/>
</dbReference>
<evidence type="ECO:0000313" key="6">
    <source>
        <dbReference type="EMBL" id="CAB4968193.1"/>
    </source>
</evidence>
<keyword evidence="1" id="KW-1133">Transmembrane helix</keyword>
<evidence type="ECO:0000259" key="2">
    <source>
        <dbReference type="Pfam" id="PF13400"/>
    </source>
</evidence>
<proteinExistence type="predicted"/>
<dbReference type="EMBL" id="CAEZYE010000001">
    <property type="protein sequence ID" value="CAB4699025.1"/>
    <property type="molecule type" value="Genomic_DNA"/>
</dbReference>
<dbReference type="EMBL" id="CAFBMU010000002">
    <property type="protein sequence ID" value="CAB4915383.1"/>
    <property type="molecule type" value="Genomic_DNA"/>
</dbReference>
<evidence type="ECO:0000313" key="5">
    <source>
        <dbReference type="EMBL" id="CAB4915383.1"/>
    </source>
</evidence>
<keyword evidence="1" id="KW-0472">Membrane</keyword>
<organism evidence="7">
    <name type="scientific">freshwater metagenome</name>
    <dbReference type="NCBI Taxonomy" id="449393"/>
    <lineage>
        <taxon>unclassified sequences</taxon>
        <taxon>metagenomes</taxon>
        <taxon>ecological metagenomes</taxon>
    </lineage>
</organism>
<keyword evidence="1" id="KW-0812">Transmembrane</keyword>
<name>A0A6J7W9S1_9ZZZZ</name>
<accession>A0A6J7W9S1</accession>
<protein>
    <submittedName>
        <fullName evidence="7">Unannotated protein</fullName>
    </submittedName>
</protein>